<feature type="region of interest" description="Disordered" evidence="4">
    <location>
        <begin position="98"/>
        <end position="180"/>
    </location>
</feature>
<keyword evidence="2" id="KW-0294">Fucose metabolism</keyword>
<evidence type="ECO:0000313" key="5">
    <source>
        <dbReference type="EMBL" id="KAL1900620.1"/>
    </source>
</evidence>
<feature type="region of interest" description="Disordered" evidence="4">
    <location>
        <begin position="658"/>
        <end position="680"/>
    </location>
</feature>
<evidence type="ECO:0008006" key="7">
    <source>
        <dbReference type="Google" id="ProtNLM"/>
    </source>
</evidence>
<organism evidence="5 6">
    <name type="scientific">Sporothrix stenoceras</name>
    <dbReference type="NCBI Taxonomy" id="5173"/>
    <lineage>
        <taxon>Eukaryota</taxon>
        <taxon>Fungi</taxon>
        <taxon>Dikarya</taxon>
        <taxon>Ascomycota</taxon>
        <taxon>Pezizomycotina</taxon>
        <taxon>Sordariomycetes</taxon>
        <taxon>Sordariomycetidae</taxon>
        <taxon>Ophiostomatales</taxon>
        <taxon>Ophiostomataceae</taxon>
        <taxon>Sporothrix</taxon>
    </lineage>
</organism>
<gene>
    <name evidence="5" type="ORF">Sste5346_002345</name>
</gene>
<dbReference type="CDD" id="cd11296">
    <property type="entry name" value="O-FucT_like"/>
    <property type="match status" value="1"/>
</dbReference>
<feature type="region of interest" description="Disordered" evidence="4">
    <location>
        <begin position="37"/>
        <end position="63"/>
    </location>
</feature>
<sequence>MSSGTGFPSLMLRHVQQAYHAGMASISGGKSSAYTYQPLDPEASPALSSPSSSSAPATATRRGPRTLLQTRWGKLVLGGSLLVFLILIVSTTDVPSTVSSHFVTDKGGKVTNPDVPPAPETSGKPPADAGSAWPDKPPANVIPTTDTPATDKVPETEKTPDTEKTNAPADAADNEPSSRPLTLESARASISKQEYIDAVLRDPVEGLLDARPIRKMCDAIKFQEGLVWHCEMVNGGIGNVGNMWLNCVRYAMEAGATTIIIPRIGARAEDDLGDLGDSEHSVEMDTLYDVDYFIAAWKDACPQMRAVRSDAEVPGLPPVNKSPAMRANDVGKFPRMKELVIDPTGWRAAFDAWMDAKVPASKTMSAKTPLRIRQRLALSNWNRDSQPHDFAVAFPRLFRFPDRIRKLAAATLWAMEKQAGVPMVSDAILFPELTMAASDSTDSLDDDASSVVTSLGRSRLAPQGFLGAHLRVAEDAAKVGWPGYDAQAPAYLDEAERSNLKTVYLATGSKEHRNMFIADAAKRDIHVVTKEALLDKAELEELHKMSWDQQAIVDFEVLVHSSQFAGFVRSSFSWVVAIRRGILPEAGKPVITNPLNLRRDVEGTVVRREGHARRAEAVKDKAEAAKAAAAKAPADKVVAAAAAAATEPAIAIATAPATPPTKPAAPAAPAKPAVPAAPAAPAKPVPVVEKYRDFLSVVIGRFDGMTICAIWP</sequence>
<evidence type="ECO:0000256" key="3">
    <source>
        <dbReference type="ARBA" id="ARBA00023277"/>
    </source>
</evidence>
<name>A0ABR3ZJM4_9PEZI</name>
<feature type="compositionally biased region" description="Basic and acidic residues" evidence="4">
    <location>
        <begin position="152"/>
        <end position="164"/>
    </location>
</feature>
<evidence type="ECO:0000313" key="6">
    <source>
        <dbReference type="Proteomes" id="UP001583186"/>
    </source>
</evidence>
<dbReference type="Proteomes" id="UP001583186">
    <property type="component" value="Unassembled WGS sequence"/>
</dbReference>
<feature type="compositionally biased region" description="Low complexity" evidence="4">
    <location>
        <begin position="664"/>
        <end position="680"/>
    </location>
</feature>
<evidence type="ECO:0000256" key="4">
    <source>
        <dbReference type="SAM" id="MobiDB-lite"/>
    </source>
</evidence>
<keyword evidence="6" id="KW-1185">Reference proteome</keyword>
<dbReference type="InterPro" id="IPR019378">
    <property type="entry name" value="GDP-Fuc_O-FucTrfase"/>
</dbReference>
<feature type="compositionally biased region" description="Low complexity" evidence="4">
    <location>
        <begin position="41"/>
        <end position="57"/>
    </location>
</feature>
<dbReference type="Pfam" id="PF10250">
    <property type="entry name" value="O-FucT"/>
    <property type="match status" value="1"/>
</dbReference>
<reference evidence="5 6" key="1">
    <citation type="journal article" date="2024" name="IMA Fungus">
        <title>IMA Genome - F19 : A genome assembly and annotation guide to empower mycologists, including annotated draft genome sequences of Ceratocystis pirilliformis, Diaporthe australafricana, Fusarium ophioides, Paecilomyces lecythidis, and Sporothrix stenoceras.</title>
        <authorList>
            <person name="Aylward J."/>
            <person name="Wilson A.M."/>
            <person name="Visagie C.M."/>
            <person name="Spraker J."/>
            <person name="Barnes I."/>
            <person name="Buitendag C."/>
            <person name="Ceriani C."/>
            <person name="Del Mar Angel L."/>
            <person name="du Plessis D."/>
            <person name="Fuchs T."/>
            <person name="Gasser K."/>
            <person name="Kramer D."/>
            <person name="Li W."/>
            <person name="Munsamy K."/>
            <person name="Piso A."/>
            <person name="Price J.L."/>
            <person name="Sonnekus B."/>
            <person name="Thomas C."/>
            <person name="van der Nest A."/>
            <person name="van Dijk A."/>
            <person name="van Heerden A."/>
            <person name="van Vuuren N."/>
            <person name="Yilmaz N."/>
            <person name="Duong T.A."/>
            <person name="van der Merwe N.A."/>
            <person name="Wingfield M.J."/>
            <person name="Wingfield B.D."/>
        </authorList>
    </citation>
    <scope>NUCLEOTIDE SEQUENCE [LARGE SCALE GENOMIC DNA]</scope>
    <source>
        <strain evidence="5 6">CMW 5346</strain>
    </source>
</reference>
<proteinExistence type="predicted"/>
<comment type="caution">
    <text evidence="5">The sequence shown here is derived from an EMBL/GenBank/DDBJ whole genome shotgun (WGS) entry which is preliminary data.</text>
</comment>
<dbReference type="EMBL" id="JAWCUI010000009">
    <property type="protein sequence ID" value="KAL1900620.1"/>
    <property type="molecule type" value="Genomic_DNA"/>
</dbReference>
<evidence type="ECO:0000256" key="1">
    <source>
        <dbReference type="ARBA" id="ARBA00022679"/>
    </source>
</evidence>
<dbReference type="Gene3D" id="3.40.50.11350">
    <property type="match status" value="1"/>
</dbReference>
<accession>A0ABR3ZJM4</accession>
<evidence type="ECO:0000256" key="2">
    <source>
        <dbReference type="ARBA" id="ARBA00023253"/>
    </source>
</evidence>
<protein>
    <recommendedName>
        <fullName evidence="7">Alternative oxidase</fullName>
    </recommendedName>
</protein>
<keyword evidence="1" id="KW-0808">Transferase</keyword>
<keyword evidence="3" id="KW-0119">Carbohydrate metabolism</keyword>